<comment type="caution">
    <text evidence="5">The sequence shown here is derived from an EMBL/GenBank/DDBJ whole genome shotgun (WGS) entry which is preliminary data.</text>
</comment>
<dbReference type="AlphaFoldDB" id="A0A974BJU5"/>
<reference evidence="5" key="1">
    <citation type="submission" date="2020-07" db="EMBL/GenBank/DDBJ databases">
        <title>Genomic analysis of a strain of Sedimentibacter Hydroxybenzoicus DSM7310.</title>
        <authorList>
            <person name="Ma S."/>
        </authorList>
    </citation>
    <scope>NUCLEOTIDE SEQUENCE</scope>
    <source>
        <strain evidence="5">DSM 7310</strain>
    </source>
</reference>
<evidence type="ECO:0000256" key="2">
    <source>
        <dbReference type="ARBA" id="ARBA00022448"/>
    </source>
</evidence>
<evidence type="ECO:0000256" key="4">
    <source>
        <dbReference type="HAMAP-Rule" id="MF_00311"/>
    </source>
</evidence>
<sequence length="193" mass="21623">MSIENITAAIINDAKLVEETSVKNAEKTMEEIIGKAKIEAEEIMKQTAERCTKDAESLKSRKVSAAELQARKMILGAKQEAIQKSFDLALEKLRSMPEDKYLNYLTEEIIKISVNEGIIVLNQADRDKIGEKLIKAVNQRLNTQRYKLSDKTINTSGGFLLRSGNIEINNTFETLLNSIKDDLTSEVANALFN</sequence>
<dbReference type="HAMAP" id="MF_00311">
    <property type="entry name" value="ATP_synth_E_arch"/>
    <property type="match status" value="1"/>
</dbReference>
<dbReference type="Proteomes" id="UP000611629">
    <property type="component" value="Unassembled WGS sequence"/>
</dbReference>
<dbReference type="SUPFAM" id="SSF160527">
    <property type="entry name" value="V-type ATPase subunit E-like"/>
    <property type="match status" value="1"/>
</dbReference>
<dbReference type="Pfam" id="PF01991">
    <property type="entry name" value="vATP-synt_E"/>
    <property type="match status" value="1"/>
</dbReference>
<keyword evidence="3 4" id="KW-0406">Ion transport</keyword>
<gene>
    <name evidence="4" type="primary">atpE</name>
    <name evidence="5" type="ORF">HZF24_10655</name>
</gene>
<dbReference type="GO" id="GO:0042777">
    <property type="term" value="P:proton motive force-driven plasma membrane ATP synthesis"/>
    <property type="evidence" value="ECO:0007669"/>
    <property type="project" value="UniProtKB-UniRule"/>
</dbReference>
<dbReference type="Gene3D" id="1.20.5.620">
    <property type="entry name" value="F1F0 ATP synthase subunit B, membrane domain"/>
    <property type="match status" value="1"/>
</dbReference>
<name>A0A974BJU5_SEDHY</name>
<protein>
    <recommendedName>
        <fullName evidence="4">V-type proton ATPase subunit E</fullName>
    </recommendedName>
    <alternativeName>
        <fullName evidence="4">V-ATPase subunit E</fullName>
    </alternativeName>
</protein>
<dbReference type="RefSeq" id="WP_179238299.1">
    <property type="nucleotide sequence ID" value="NZ_JACBNQ010000011.1"/>
</dbReference>
<dbReference type="Gene3D" id="3.30.2320.30">
    <property type="entry name" value="ATP synthase, E subunit, C-terminal"/>
    <property type="match status" value="1"/>
</dbReference>
<dbReference type="InterPro" id="IPR002842">
    <property type="entry name" value="ATPase_V1_Esu"/>
</dbReference>
<evidence type="ECO:0000256" key="3">
    <source>
        <dbReference type="ARBA" id="ARBA00023065"/>
    </source>
</evidence>
<dbReference type="GO" id="GO:0046961">
    <property type="term" value="F:proton-transporting ATPase activity, rotational mechanism"/>
    <property type="evidence" value="ECO:0007669"/>
    <property type="project" value="InterPro"/>
</dbReference>
<dbReference type="EMBL" id="JACBNQ010000011">
    <property type="protein sequence ID" value="NYB74594.1"/>
    <property type="molecule type" value="Genomic_DNA"/>
</dbReference>
<dbReference type="GO" id="GO:0005524">
    <property type="term" value="F:ATP binding"/>
    <property type="evidence" value="ECO:0007669"/>
    <property type="project" value="UniProtKB-UniRule"/>
</dbReference>
<dbReference type="InterPro" id="IPR038495">
    <property type="entry name" value="ATPase_E_C"/>
</dbReference>
<dbReference type="GO" id="GO:0033178">
    <property type="term" value="C:proton-transporting two-sector ATPase complex, catalytic domain"/>
    <property type="evidence" value="ECO:0007669"/>
    <property type="project" value="InterPro"/>
</dbReference>
<evidence type="ECO:0000256" key="1">
    <source>
        <dbReference type="ARBA" id="ARBA00005901"/>
    </source>
</evidence>
<evidence type="ECO:0000313" key="5">
    <source>
        <dbReference type="EMBL" id="NYB74594.1"/>
    </source>
</evidence>
<keyword evidence="2 4" id="KW-0813">Transport</keyword>
<keyword evidence="6" id="KW-1185">Reference proteome</keyword>
<dbReference type="GO" id="GO:0046933">
    <property type="term" value="F:proton-transporting ATP synthase activity, rotational mechanism"/>
    <property type="evidence" value="ECO:0007669"/>
    <property type="project" value="UniProtKB-UniRule"/>
</dbReference>
<evidence type="ECO:0000313" key="6">
    <source>
        <dbReference type="Proteomes" id="UP000611629"/>
    </source>
</evidence>
<organism evidence="5 6">
    <name type="scientific">Sedimentibacter hydroxybenzoicus DSM 7310</name>
    <dbReference type="NCBI Taxonomy" id="1123245"/>
    <lineage>
        <taxon>Bacteria</taxon>
        <taxon>Bacillati</taxon>
        <taxon>Bacillota</taxon>
        <taxon>Tissierellia</taxon>
        <taxon>Sedimentibacter</taxon>
    </lineage>
</organism>
<keyword evidence="4" id="KW-0375">Hydrogen ion transport</keyword>
<keyword evidence="4" id="KW-0066">ATP synthesis</keyword>
<proteinExistence type="inferred from homology"/>
<comment type="similarity">
    <text evidence="1 4">Belongs to the V-ATPase E subunit family.</text>
</comment>
<accession>A0A974BJU5</accession>
<comment type="function">
    <text evidence="4">Produces ATP from ADP in the presence of a proton gradient across the membrane.</text>
</comment>